<gene>
    <name evidence="4" type="ORF">MB84_16960</name>
</gene>
<evidence type="ECO:0000313" key="5">
    <source>
        <dbReference type="Proteomes" id="UP000035050"/>
    </source>
</evidence>
<evidence type="ECO:0000313" key="4">
    <source>
        <dbReference type="EMBL" id="AKC70807.1"/>
    </source>
</evidence>
<name>A0A0E3YEA0_9BURK</name>
<dbReference type="KEGG" id="pox:MB84_16960"/>
<dbReference type="InterPro" id="IPR003344">
    <property type="entry name" value="Big_1_dom"/>
</dbReference>
<proteinExistence type="inferred from homology"/>
<feature type="domain" description="Big-1" evidence="3">
    <location>
        <begin position="1204"/>
        <end position="1277"/>
    </location>
</feature>
<evidence type="ECO:0000259" key="3">
    <source>
        <dbReference type="Pfam" id="PF02369"/>
    </source>
</evidence>
<organism evidence="4 5">
    <name type="scientific">Pandoraea oxalativorans</name>
    <dbReference type="NCBI Taxonomy" id="573737"/>
    <lineage>
        <taxon>Bacteria</taxon>
        <taxon>Pseudomonadati</taxon>
        <taxon>Pseudomonadota</taxon>
        <taxon>Betaproteobacteria</taxon>
        <taxon>Burkholderiales</taxon>
        <taxon>Burkholderiaceae</taxon>
        <taxon>Pandoraea</taxon>
    </lineage>
</organism>
<accession>A0A0E3YEA0</accession>
<dbReference type="OrthoDB" id="9129814at2"/>
<protein>
    <recommendedName>
        <fullName evidence="3">Big-1 domain-containing protein</fullName>
    </recommendedName>
</protein>
<dbReference type="PATRIC" id="fig|573737.6.peg.4333"/>
<dbReference type="InterPro" id="IPR018003">
    <property type="entry name" value="Insecticidal_toxin/plasmid_vir"/>
</dbReference>
<keyword evidence="2" id="KW-0843">Virulence</keyword>
<dbReference type="InterPro" id="IPR008964">
    <property type="entry name" value="Invasin/intimin_cell_adhesion"/>
</dbReference>
<keyword evidence="5" id="KW-1185">Reference proteome</keyword>
<dbReference type="RefSeq" id="WP_046291988.1">
    <property type="nucleotide sequence ID" value="NZ_CP011253.3"/>
</dbReference>
<dbReference type="Pfam" id="PF02369">
    <property type="entry name" value="Big_1"/>
    <property type="match status" value="1"/>
</dbReference>
<sequence>MARKPRSLHETSPLLGRLTASRSMSRHLTKMAGNVVALGRLPLRRMLEMNPDLHIDEAREVHERAVSAGIAVARRFREQELVRTPGLAPDFAHGMEALASGPVYGNLFDEDWSSMAKPNAIEARTSPVAYLLMLFRRACELESSGALADFKLRLDERRPDIGDQVIDDQALNGEMPTLDASARVLEYAISAYLRVLSGDEATPDVDLAMSTVRYPMSMPYEHWTTQIGHILQLAGGEPLTLGEVSRQADPNYHYFVRQGMQTSWGDDAMLLSLPLGPARRDLLLETLYRGQSGEINAADRFYRDTYGVSGLAALQDTAVFCARTQTPSTDFAGLFAVQTAAPVASDNIVGLEPVSGAGFGAVYINGGADPAIEIRQGTPTTAYRAQDTAEPVDTEPAHWLEHLDDGRADRIHRLIRLSRWLELSYAATDRLLVASHKAQGLDAPVTITTNTLRTLGIFKEMQSRYGVTAEDFAAWTGTLAPYGQGDDSPSQFDRVFNEPHRHSMPLVLDGSPLLTRRWPQDDDSRRTVEHISSALGLDPEAFSYLTRSIAPSFGNGPLTCTLEVVSAFYRVTNLAKYLGISPVVLTGLLETLSQEGAPVVRQMVGVPQIHSRPALGETDFLSALIAVEGCIRWCRAKSIDVAWMVQHLRADSTPQIAGDSQRQLIADLHSQVNGVRITPSMLYEAGVPQTIPMPHLRTGQEDEDEDGDVIRPNWLCVLSELTDPDGIVLDHISGSDADYEASVSDIVSAAVAALFNGDFGICTHTRQSSPRRRIEGPIFRVTADVEQAEISTMLTAVILRARAAQRSVVEARISGYLGIAGELVLPLIDWAQQSVYDLLRWAWEAKPERTAASVRAQLATRLAWPRELEDDQAGYASSEIMLHKLGELRRQADIVRHFALDGALLWRHAQNARHLSSGEPDAFGFSPGATGLGDFYHLQTYRDVIDRGLRAPAELLDYLALVNTPGVINEEALAEGSAYARLMRDAAAGKVTALVGASARDVLDAALIVSPIGILRKLSEFSGLLRILDLAERTGLSVVALDGLGRLSDSATAQDYRRAIRDAFSCLSAAAQAERRGQRAVVPEVGQSVTSSSTVSHESLVVRGDDQVDTEAQFALTIRDLAGQPISGAPVRWSLSGAGFIDSDISTTDVDGIAYVTLHAGLSMGTAHIFGTIGLDQRLALPAVRIDAHEASLKPYDTFPDDDVEILAGEREGADIRVFVHDNYGNPGINREVHWSVRSGPGRVQHRATRTGSDGWARNTVVSRYPGTTEVRAEYAGVNTLLPNVISVDRPFIDSAYGIRLMTPNLANLPAKLICTVLSLSGEPEPKVNVSWSVNDEELPPTESDQDGIAVLEVEPTGVGILSVTASIDGRSVSANFEIVDAPTIVPLSPSEQRHIQNPQKFAFVSMRVEAGEYPGVDDGKRDPPPVRFLPVTWDINGEQTENRLTDLAGQTRIAVSLAKPGDMRITASINGTQSSESFGITVVPEPKWIITLDGEPVSDTLSFTVGRGPVALHIKPEPGQTFLVDQAVVLTWDGANPTGQGLSSTPTYLQAVPMKAAGVTWWLTCEREPSSDAIFSLGIRLIDPRHVRWMRPVISPA</sequence>
<dbReference type="Pfam" id="PF03538">
    <property type="entry name" value="VRP1"/>
    <property type="match status" value="1"/>
</dbReference>
<dbReference type="Proteomes" id="UP000035050">
    <property type="component" value="Chromosome"/>
</dbReference>
<dbReference type="Gene3D" id="2.60.40.10">
    <property type="entry name" value="Immunoglobulins"/>
    <property type="match status" value="2"/>
</dbReference>
<evidence type="ECO:0000256" key="1">
    <source>
        <dbReference type="ARBA" id="ARBA00010116"/>
    </source>
</evidence>
<evidence type="ECO:0000256" key="2">
    <source>
        <dbReference type="ARBA" id="ARBA00023026"/>
    </source>
</evidence>
<dbReference type="EMBL" id="CP011253">
    <property type="protein sequence ID" value="AKC70807.1"/>
    <property type="molecule type" value="Genomic_DNA"/>
</dbReference>
<dbReference type="InterPro" id="IPR013783">
    <property type="entry name" value="Ig-like_fold"/>
</dbReference>
<reference evidence="4" key="1">
    <citation type="submission" date="2016-06" db="EMBL/GenBank/DDBJ databases">
        <title>Pandoraea oxalativorans DSM 23570 Genome Sequencing.</title>
        <authorList>
            <person name="Ee R."/>
            <person name="Lim Y.-L."/>
            <person name="Yong D."/>
            <person name="Yin W.-F."/>
            <person name="Chan K.-G."/>
        </authorList>
    </citation>
    <scope>NUCLEOTIDE SEQUENCE</scope>
    <source>
        <strain evidence="4">DSM 23570</strain>
    </source>
</reference>
<comment type="similarity">
    <text evidence="1">Belongs to the intimin/invasin family.</text>
</comment>
<dbReference type="SUPFAM" id="SSF49373">
    <property type="entry name" value="Invasin/intimin cell-adhesion fragments"/>
    <property type="match status" value="3"/>
</dbReference>
<dbReference type="HOGENOM" id="CLU_003628_0_0_4"/>